<dbReference type="InterPro" id="IPR027417">
    <property type="entry name" value="P-loop_NTPase"/>
</dbReference>
<organism evidence="1 2">
    <name type="scientific">Desmophyllum pertusum</name>
    <dbReference type="NCBI Taxonomy" id="174260"/>
    <lineage>
        <taxon>Eukaryota</taxon>
        <taxon>Metazoa</taxon>
        <taxon>Cnidaria</taxon>
        <taxon>Anthozoa</taxon>
        <taxon>Hexacorallia</taxon>
        <taxon>Scleractinia</taxon>
        <taxon>Caryophylliina</taxon>
        <taxon>Caryophylliidae</taxon>
        <taxon>Desmophyllum</taxon>
    </lineage>
</organism>
<dbReference type="Gene3D" id="3.40.50.300">
    <property type="entry name" value="P-loop containing nucleotide triphosphate hydrolases"/>
    <property type="match status" value="1"/>
</dbReference>
<gene>
    <name evidence="1" type="ORF">OS493_038376</name>
</gene>
<proteinExistence type="predicted"/>
<protein>
    <submittedName>
        <fullName evidence="1">Uncharacterized protein</fullName>
    </submittedName>
</protein>
<evidence type="ECO:0000313" key="2">
    <source>
        <dbReference type="Proteomes" id="UP001163046"/>
    </source>
</evidence>
<keyword evidence="2" id="KW-1185">Reference proteome</keyword>
<sequence>MTDVPEDCKDIKEYFLKRVFKESETSKNDRTQYIAESIMQYFPGFDAFCLPIPTYNKSDMKDIRWNKDRMNPEFFAGVEQFKGLLKSNIGPKKSCNEGEYVTGEGIQT</sequence>
<comment type="caution">
    <text evidence="1">The sequence shown here is derived from an EMBL/GenBank/DDBJ whole genome shotgun (WGS) entry which is preliminary data.</text>
</comment>
<dbReference type="OrthoDB" id="2135133at2759"/>
<name>A0A9W9Y713_9CNID</name>
<evidence type="ECO:0000313" key="1">
    <source>
        <dbReference type="EMBL" id="KAJ7315664.1"/>
    </source>
</evidence>
<accession>A0A9W9Y713</accession>
<dbReference type="Proteomes" id="UP001163046">
    <property type="component" value="Unassembled WGS sequence"/>
</dbReference>
<dbReference type="AlphaFoldDB" id="A0A9W9Y713"/>
<dbReference type="EMBL" id="MU827872">
    <property type="protein sequence ID" value="KAJ7315664.1"/>
    <property type="molecule type" value="Genomic_DNA"/>
</dbReference>
<reference evidence="1" key="1">
    <citation type="submission" date="2023-01" db="EMBL/GenBank/DDBJ databases">
        <title>Genome assembly of the deep-sea coral Lophelia pertusa.</title>
        <authorList>
            <person name="Herrera S."/>
            <person name="Cordes E."/>
        </authorList>
    </citation>
    <scope>NUCLEOTIDE SEQUENCE</scope>
    <source>
        <strain evidence="1">USNM1676648</strain>
        <tissue evidence="1">Polyp</tissue>
    </source>
</reference>